<reference evidence="1 2" key="1">
    <citation type="submission" date="2016-10" db="EMBL/GenBank/DDBJ databases">
        <authorList>
            <person name="Varghese N."/>
            <person name="Submissions S."/>
        </authorList>
    </citation>
    <scope>NUCLEOTIDE SEQUENCE [LARGE SCALE GENOMIC DNA]</scope>
    <source>
        <strain evidence="1 2">DSM 17833</strain>
    </source>
</reference>
<sequence>MSIKTEGVHAGEFLLSEANGERSRANITISAGSGILAAGTLLAMLTAANALISTAQAGNTGNGTVGSASVTTAAITGTYVLEITSTAANGGQFEVTNPVGVVVGVGTVGTAFTGGGISFTLADGSTDFAVGDGFNLAVKAGLGEYTPYDDDGTDDGRRTAGAILYAGVDATENDILAAAIVRDAEVIERLLTGLDAPGKADLAALGIVVRP</sequence>
<dbReference type="InterPro" id="IPR004195">
    <property type="entry name" value="Head_decoration_D"/>
</dbReference>
<protein>
    <submittedName>
        <fullName evidence="1">Bacteriophage lambda head decoration protein D</fullName>
    </submittedName>
</protein>
<dbReference type="RefSeq" id="WP_090248690.1">
    <property type="nucleotide sequence ID" value="NZ_FMTL01000001.1"/>
</dbReference>
<name>A0AB37Z3L4_9PSED</name>
<evidence type="ECO:0000313" key="2">
    <source>
        <dbReference type="Proteomes" id="UP000242418"/>
    </source>
</evidence>
<dbReference type="AlphaFoldDB" id="A0AB37Z3L4"/>
<dbReference type="EMBL" id="FMTL01000001">
    <property type="protein sequence ID" value="SCW38734.1"/>
    <property type="molecule type" value="Genomic_DNA"/>
</dbReference>
<organism evidence="1 2">
    <name type="scientific">Pseudomonas peli</name>
    <dbReference type="NCBI Taxonomy" id="592361"/>
    <lineage>
        <taxon>Bacteria</taxon>
        <taxon>Pseudomonadati</taxon>
        <taxon>Pseudomonadota</taxon>
        <taxon>Gammaproteobacteria</taxon>
        <taxon>Pseudomonadales</taxon>
        <taxon>Pseudomonadaceae</taxon>
        <taxon>Pseudomonas</taxon>
    </lineage>
</organism>
<proteinExistence type="predicted"/>
<gene>
    <name evidence="1" type="ORF">SAMN05216370_0869</name>
</gene>
<evidence type="ECO:0000313" key="1">
    <source>
        <dbReference type="EMBL" id="SCW38734.1"/>
    </source>
</evidence>
<dbReference type="Proteomes" id="UP000242418">
    <property type="component" value="Unassembled WGS sequence"/>
</dbReference>
<dbReference type="Pfam" id="PF02924">
    <property type="entry name" value="HDPD"/>
    <property type="match status" value="1"/>
</dbReference>
<comment type="caution">
    <text evidence="1">The sequence shown here is derived from an EMBL/GenBank/DDBJ whole genome shotgun (WGS) entry which is preliminary data.</text>
</comment>
<accession>A0AB37Z3L4</accession>
<keyword evidence="2" id="KW-1185">Reference proteome</keyword>